<dbReference type="InterPro" id="IPR007061">
    <property type="entry name" value="MST-like"/>
</dbReference>
<sequence>MIKSGHDYVRAALARGHEALWWKCAGLDEAELRRPRTATGTNLLGLVKHVAMIEGGYFGAVLGRAWPTPEELISDADWEVDPQADWYARADESAASILDLSHRVAAFVDAAFDELEPDAPGEVPWWPPERRAVTFEEIALHVLVDLTRHVGHADILREDVDGAVGLRSSNTNIPDDFDWDAYREKLERLAEGAERT</sequence>
<dbReference type="SUPFAM" id="SSF109854">
    <property type="entry name" value="DinB/YfiT-like putative metalloenzymes"/>
    <property type="match status" value="1"/>
</dbReference>
<accession>A0ABY4MUS7</accession>
<dbReference type="Gene3D" id="1.20.120.450">
    <property type="entry name" value="dinb family like domain"/>
    <property type="match status" value="1"/>
</dbReference>
<name>A0ABY4MUS7_9MICO</name>
<protein>
    <submittedName>
        <fullName evidence="1">DinB family protein</fullName>
    </submittedName>
</protein>
<proteinExistence type="predicted"/>
<evidence type="ECO:0000313" key="1">
    <source>
        <dbReference type="EMBL" id="UQN13917.1"/>
    </source>
</evidence>
<reference evidence="1" key="1">
    <citation type="submission" date="2022-05" db="EMBL/GenBank/DDBJ databases">
        <title>Complete genome sequence of toluene-degrading Gulosibacter sediminis strain ACHW.36C.</title>
        <authorList>
            <person name="Wai A.C."/>
            <person name="Lai G.K."/>
            <person name="Griffin S.D."/>
            <person name="Leung F.C."/>
        </authorList>
    </citation>
    <scope>NUCLEOTIDE SEQUENCE [LARGE SCALE GENOMIC DNA]</scope>
    <source>
        <strain evidence="1">ACHW.36C</strain>
    </source>
</reference>
<dbReference type="InterPro" id="IPR034660">
    <property type="entry name" value="DinB/YfiT-like"/>
</dbReference>
<gene>
    <name evidence="1" type="ORF">M3M28_07510</name>
</gene>
<dbReference type="Pfam" id="PF04978">
    <property type="entry name" value="MST"/>
    <property type="match status" value="1"/>
</dbReference>
<dbReference type="EMBL" id="CP097160">
    <property type="protein sequence ID" value="UQN13917.1"/>
    <property type="molecule type" value="Genomic_DNA"/>
</dbReference>
<organism evidence="1">
    <name type="scientific">Gulosibacter sediminis</name>
    <dbReference type="NCBI Taxonomy" id="1729695"/>
    <lineage>
        <taxon>Bacteria</taxon>
        <taxon>Bacillati</taxon>
        <taxon>Actinomycetota</taxon>
        <taxon>Actinomycetes</taxon>
        <taxon>Micrococcales</taxon>
        <taxon>Microbacteriaceae</taxon>
        <taxon>Gulosibacter</taxon>
    </lineage>
</organism>